<proteinExistence type="predicted"/>
<accession>W4M852</accession>
<evidence type="ECO:0000259" key="1">
    <source>
        <dbReference type="Pfam" id="PF00174"/>
    </source>
</evidence>
<gene>
    <name evidence="2" type="ORF">ETSY2_17480</name>
</gene>
<reference evidence="2 3" key="1">
    <citation type="journal article" date="2014" name="Nature">
        <title>An environmental bacterial taxon with a large and distinct metabolic repertoire.</title>
        <authorList>
            <person name="Wilson M.C."/>
            <person name="Mori T."/>
            <person name="Ruckert C."/>
            <person name="Uria A.R."/>
            <person name="Helf M.J."/>
            <person name="Takada K."/>
            <person name="Gernert C."/>
            <person name="Steffens U.A."/>
            <person name="Heycke N."/>
            <person name="Schmitt S."/>
            <person name="Rinke C."/>
            <person name="Helfrich E.J."/>
            <person name="Brachmann A.O."/>
            <person name="Gurgui C."/>
            <person name="Wakimoto T."/>
            <person name="Kracht M."/>
            <person name="Crusemann M."/>
            <person name="Hentschel U."/>
            <person name="Abe I."/>
            <person name="Matsunaga S."/>
            <person name="Kalinowski J."/>
            <person name="Takeyama H."/>
            <person name="Piel J."/>
        </authorList>
    </citation>
    <scope>NUCLEOTIDE SEQUENCE [LARGE SCALE GENOMIC DNA]</scope>
    <source>
        <strain evidence="3">TSY2</strain>
    </source>
</reference>
<name>W4M852_9BACT</name>
<dbReference type="CDD" id="cd02109">
    <property type="entry name" value="arch_bact_SO_family_Moco"/>
    <property type="match status" value="1"/>
</dbReference>
<evidence type="ECO:0000313" key="2">
    <source>
        <dbReference type="EMBL" id="ETX06375.1"/>
    </source>
</evidence>
<dbReference type="InterPro" id="IPR000572">
    <property type="entry name" value="OxRdtase_Mopterin-bd_dom"/>
</dbReference>
<protein>
    <submittedName>
        <fullName evidence="2">Oxidoreductase</fullName>
    </submittedName>
</protein>
<keyword evidence="3" id="KW-1185">Reference proteome</keyword>
<organism evidence="2 3">
    <name type="scientific">Candidatus Entotheonella gemina</name>
    <dbReference type="NCBI Taxonomy" id="1429439"/>
    <lineage>
        <taxon>Bacteria</taxon>
        <taxon>Pseudomonadati</taxon>
        <taxon>Nitrospinota/Tectimicrobiota group</taxon>
        <taxon>Candidatus Tectimicrobiota</taxon>
        <taxon>Candidatus Entotheonellia</taxon>
        <taxon>Candidatus Entotheonellales</taxon>
        <taxon>Candidatus Entotheonellaceae</taxon>
        <taxon>Candidatus Entotheonella</taxon>
    </lineage>
</organism>
<comment type="caution">
    <text evidence="2">The sequence shown here is derived from an EMBL/GenBank/DDBJ whole genome shotgun (WGS) entry which is preliminary data.</text>
</comment>
<dbReference type="Gene3D" id="3.90.420.10">
    <property type="entry name" value="Oxidoreductase, molybdopterin-binding domain"/>
    <property type="match status" value="1"/>
</dbReference>
<sequence length="199" mass="22863">MALPRWLTRKARVPAGQHVVSMFPVLHVGPVPPFDPATWSFKVFGLVQEEKAFTYKELTSGALFPISTVAADFHCVTSWSRLDNVWGGIKFVDLLDHLDVSPKAHYVMVHCEYGYTTNLPLADLKRPETLLAWQHNGSNLDPDHGYPLRLVVPHLYGWKSAKWLRGLEFMAANEPGYWEQRGYHPYGDPWRQQRYSWDG</sequence>
<dbReference type="EMBL" id="AZHX01000712">
    <property type="protein sequence ID" value="ETX06375.1"/>
    <property type="molecule type" value="Genomic_DNA"/>
</dbReference>
<dbReference type="GO" id="GO:0016491">
    <property type="term" value="F:oxidoreductase activity"/>
    <property type="evidence" value="ECO:0007669"/>
    <property type="project" value="InterPro"/>
</dbReference>
<dbReference type="Proteomes" id="UP000019140">
    <property type="component" value="Unassembled WGS sequence"/>
</dbReference>
<evidence type="ECO:0000313" key="3">
    <source>
        <dbReference type="Proteomes" id="UP000019140"/>
    </source>
</evidence>
<dbReference type="PANTHER" id="PTHR43032">
    <property type="entry name" value="PROTEIN-METHIONINE-SULFOXIDE REDUCTASE"/>
    <property type="match status" value="1"/>
</dbReference>
<dbReference type="Pfam" id="PF00174">
    <property type="entry name" value="Oxidored_molyb"/>
    <property type="match status" value="1"/>
</dbReference>
<dbReference type="PRINTS" id="PR00407">
    <property type="entry name" value="EUMOPTERIN"/>
</dbReference>
<dbReference type="InterPro" id="IPR036374">
    <property type="entry name" value="OxRdtase_Mopterin-bd_sf"/>
</dbReference>
<dbReference type="SUPFAM" id="SSF56524">
    <property type="entry name" value="Oxidoreductase molybdopterin-binding domain"/>
    <property type="match status" value="1"/>
</dbReference>
<dbReference type="PANTHER" id="PTHR43032:SF4">
    <property type="entry name" value="OXIDOREDUCTASE MOLYBDOPTERIN-BINDING DOMAIN-CONTAINING PROTEIN"/>
    <property type="match status" value="1"/>
</dbReference>
<dbReference type="AlphaFoldDB" id="W4M852"/>
<dbReference type="HOGENOM" id="CLU_094953_0_0_7"/>
<dbReference type="InterPro" id="IPR008335">
    <property type="entry name" value="Mopterin_OxRdtase_euk"/>
</dbReference>
<feature type="domain" description="Oxidoreductase molybdopterin-binding" evidence="1">
    <location>
        <begin position="29"/>
        <end position="178"/>
    </location>
</feature>
<dbReference type="PATRIC" id="fig|1429439.4.peg.2967"/>